<evidence type="ECO:0000313" key="4">
    <source>
        <dbReference type="EMBL" id="UTT85783.1"/>
    </source>
</evidence>
<organism evidence="4 5">
    <name type="scientific">Vibrio pelagius</name>
    <dbReference type="NCBI Taxonomy" id="28169"/>
    <lineage>
        <taxon>Bacteria</taxon>
        <taxon>Pseudomonadati</taxon>
        <taxon>Pseudomonadota</taxon>
        <taxon>Gammaproteobacteria</taxon>
        <taxon>Vibrionales</taxon>
        <taxon>Vibrionaceae</taxon>
        <taxon>Vibrio</taxon>
    </lineage>
</organism>
<keyword evidence="5" id="KW-1185">Reference proteome</keyword>
<dbReference type="EMBL" id="CP090614">
    <property type="protein sequence ID" value="UTT85783.1"/>
    <property type="molecule type" value="Genomic_DNA"/>
</dbReference>
<dbReference type="Gene3D" id="3.40.80.10">
    <property type="entry name" value="Peptidoglycan recognition protein-like"/>
    <property type="match status" value="1"/>
</dbReference>
<gene>
    <name evidence="4" type="ORF">LZI70_05945</name>
</gene>
<accession>A0ABY5G7C4</accession>
<evidence type="ECO:0000313" key="5">
    <source>
        <dbReference type="Proteomes" id="UP001059120"/>
    </source>
</evidence>
<feature type="domain" description="N-acetylmuramoyl-L-alanine amidase" evidence="2">
    <location>
        <begin position="22"/>
        <end position="157"/>
    </location>
</feature>
<dbReference type="GO" id="GO:0008745">
    <property type="term" value="F:N-acetylmuramoyl-L-alanine amidase activity"/>
    <property type="evidence" value="ECO:0007669"/>
    <property type="project" value="UniProtKB-EC"/>
</dbReference>
<dbReference type="PANTHER" id="PTHR11022">
    <property type="entry name" value="PEPTIDOGLYCAN RECOGNITION PROTEIN"/>
    <property type="match status" value="1"/>
</dbReference>
<name>A0ABY5G7C4_VIBPE</name>
<dbReference type="InterPro" id="IPR006619">
    <property type="entry name" value="PGRP_domain_met/bac"/>
</dbReference>
<dbReference type="PANTHER" id="PTHR11022:SF41">
    <property type="entry name" value="PEPTIDOGLYCAN-RECOGNITION PROTEIN LC-RELATED"/>
    <property type="match status" value="1"/>
</dbReference>
<dbReference type="InterPro" id="IPR015510">
    <property type="entry name" value="PGRP"/>
</dbReference>
<proteinExistence type="inferred from homology"/>
<dbReference type="Proteomes" id="UP001059120">
    <property type="component" value="Chromosome 1"/>
</dbReference>
<evidence type="ECO:0000256" key="1">
    <source>
        <dbReference type="ARBA" id="ARBA00007553"/>
    </source>
</evidence>
<dbReference type="SUPFAM" id="SSF55846">
    <property type="entry name" value="N-acetylmuramoyl-L-alanine amidase-like"/>
    <property type="match status" value="1"/>
</dbReference>
<dbReference type="Pfam" id="PF01510">
    <property type="entry name" value="Amidase_2"/>
    <property type="match status" value="1"/>
</dbReference>
<evidence type="ECO:0000259" key="3">
    <source>
        <dbReference type="SMART" id="SM00701"/>
    </source>
</evidence>
<dbReference type="EC" id="3.5.1.28" evidence="4"/>
<dbReference type="SMART" id="SM00644">
    <property type="entry name" value="Ami_2"/>
    <property type="match status" value="1"/>
</dbReference>
<dbReference type="SMART" id="SM00701">
    <property type="entry name" value="PGRP"/>
    <property type="match status" value="1"/>
</dbReference>
<dbReference type="InterPro" id="IPR036505">
    <property type="entry name" value="Amidase/PGRP_sf"/>
</dbReference>
<dbReference type="CDD" id="cd06583">
    <property type="entry name" value="PGRP"/>
    <property type="match status" value="1"/>
</dbReference>
<protein>
    <submittedName>
        <fullName evidence="4">N-acetylmuramoyl-L-alanine amidase</fullName>
        <ecNumber evidence="4">3.5.1.28</ecNumber>
    </submittedName>
</protein>
<sequence length="176" mass="19503">MLDNSTINLLVVALPEQLITLLPQINRTAGADFSFITVHCSATPSTQDIGVAEIRRWHKNRGWRDVGYHFVIRRCGKVEIGRPLSQTGAHVKGHNKGNIGVCLVGGCNAVQQPEDNFTFAQRKALFGLIEVLQKRFLIVDNNVKGHKDWGVNKACPVMTLRGEGQMRDSSKRDSKG</sequence>
<dbReference type="InterPro" id="IPR002502">
    <property type="entry name" value="Amidase_domain"/>
</dbReference>
<reference evidence="4" key="1">
    <citation type="submission" date="2022-01" db="EMBL/GenBank/DDBJ databases">
        <title>Alginate degradation mechanism of Vibrio pelagius WXL662.</title>
        <authorList>
            <person name="He X."/>
        </authorList>
    </citation>
    <scope>NUCLEOTIDE SEQUENCE</scope>
    <source>
        <strain evidence="4">WXL662</strain>
    </source>
</reference>
<evidence type="ECO:0000259" key="2">
    <source>
        <dbReference type="SMART" id="SM00644"/>
    </source>
</evidence>
<keyword evidence="4" id="KW-0378">Hydrolase</keyword>
<feature type="domain" description="Peptidoglycan recognition protein family" evidence="3">
    <location>
        <begin position="5"/>
        <end position="144"/>
    </location>
</feature>
<comment type="similarity">
    <text evidence="1">Belongs to the N-acetylmuramoyl-L-alanine amidase 2 family.</text>
</comment>
<dbReference type="RefSeq" id="WP_255231628.1">
    <property type="nucleotide sequence ID" value="NZ_CP090614.1"/>
</dbReference>